<name>A0ABS3XHP4_9ACTN</name>
<dbReference type="RefSeq" id="WP_209242067.1">
    <property type="nucleotide sequence ID" value="NZ_JADKMA010000155.1"/>
</dbReference>
<dbReference type="EMBL" id="JADKMA010000155">
    <property type="protein sequence ID" value="MBO8194930.1"/>
    <property type="molecule type" value="Genomic_DNA"/>
</dbReference>
<dbReference type="Proteomes" id="UP001519064">
    <property type="component" value="Unassembled WGS sequence"/>
</dbReference>
<comment type="caution">
    <text evidence="1">The sequence shown here is derived from an EMBL/GenBank/DDBJ whole genome shotgun (WGS) entry which is preliminary data.</text>
</comment>
<protein>
    <recommendedName>
        <fullName evidence="3">Transposase</fullName>
    </recommendedName>
</protein>
<evidence type="ECO:0000313" key="2">
    <source>
        <dbReference type="Proteomes" id="UP001519064"/>
    </source>
</evidence>
<organism evidence="1 2">
    <name type="scientific">Streptomyces oryzae</name>
    <dbReference type="NCBI Taxonomy" id="1434886"/>
    <lineage>
        <taxon>Bacteria</taxon>
        <taxon>Bacillati</taxon>
        <taxon>Actinomycetota</taxon>
        <taxon>Actinomycetes</taxon>
        <taxon>Kitasatosporales</taxon>
        <taxon>Streptomycetaceae</taxon>
        <taxon>Streptomyces</taxon>
    </lineage>
</organism>
<gene>
    <name evidence="1" type="ORF">ITI46_25210</name>
</gene>
<keyword evidence="2" id="KW-1185">Reference proteome</keyword>
<proteinExistence type="predicted"/>
<sequence>MGIDMEPLVRRFQTDYPGLSTRTARICVEHLIELCMRHGRTKGPRAFRQLVDTAALECRPWAVELTDHRLWTKQKN</sequence>
<evidence type="ECO:0000313" key="1">
    <source>
        <dbReference type="EMBL" id="MBO8194930.1"/>
    </source>
</evidence>
<evidence type="ECO:0008006" key="3">
    <source>
        <dbReference type="Google" id="ProtNLM"/>
    </source>
</evidence>
<reference evidence="1 2" key="1">
    <citation type="submission" date="2020-11" db="EMBL/GenBank/DDBJ databases">
        <title>Streptomyces spirodelae sp. nov., isolated from duckweed.</title>
        <authorList>
            <person name="Saimee Y."/>
            <person name="Duangmal K."/>
        </authorList>
    </citation>
    <scope>NUCLEOTIDE SEQUENCE [LARGE SCALE GENOMIC DNA]</scope>
    <source>
        <strain evidence="1 2">S16-07</strain>
    </source>
</reference>
<accession>A0ABS3XHP4</accession>